<proteinExistence type="predicted"/>
<sequence length="312" mass="33787">MAIPAFVYMYVRRRRQRSAAIRYSDVESLKRADVRHTGRNRHVLFALRIVALAALVVAFSRPQSGVTSETMNTEGIDIVLAIDVSSSMLAEDLEPNRLEAAKAVAAEFIQDRRDDRIGLVVFAAEAFTQVPLTLDYSVITDLLGQMESGMIEDGTAVGMGLATAVKRLQASDAESRVVVLLTDGRNNTGEIGPVTAGQMAQALGVRVYTIGAGGLGMARVPVGGGRYASVEVDIDEASLREVAETTGGQYFRATDREGLSQVYREIDALETTEIEVENFTSYGELFYYPLAAGLLLLLFEVGLGQSVLRTLP</sequence>
<dbReference type="SMART" id="SM00327">
    <property type="entry name" value="VWA"/>
    <property type="match status" value="1"/>
</dbReference>
<keyword evidence="4" id="KW-0472">Membrane</keyword>
<reference evidence="6" key="1">
    <citation type="submission" date="2018-05" db="EMBL/GenBank/DDBJ databases">
        <authorList>
            <person name="Lanie J.A."/>
            <person name="Ng W.-L."/>
            <person name="Kazmierczak K.M."/>
            <person name="Andrzejewski T.M."/>
            <person name="Davidsen T.M."/>
            <person name="Wayne K.J."/>
            <person name="Tettelin H."/>
            <person name="Glass J.I."/>
            <person name="Rusch D."/>
            <person name="Podicherti R."/>
            <person name="Tsui H.-C.T."/>
            <person name="Winkler M.E."/>
        </authorList>
    </citation>
    <scope>NUCLEOTIDE SEQUENCE</scope>
</reference>
<dbReference type="Pfam" id="PF07584">
    <property type="entry name" value="BatA"/>
    <property type="match status" value="1"/>
</dbReference>
<dbReference type="SUPFAM" id="SSF53300">
    <property type="entry name" value="vWA-like"/>
    <property type="match status" value="1"/>
</dbReference>
<dbReference type="Pfam" id="PF00092">
    <property type="entry name" value="VWA"/>
    <property type="match status" value="1"/>
</dbReference>
<dbReference type="InterPro" id="IPR036465">
    <property type="entry name" value="vWFA_dom_sf"/>
</dbReference>
<dbReference type="CDD" id="cd01467">
    <property type="entry name" value="vWA_BatA_type"/>
    <property type="match status" value="1"/>
</dbReference>
<organism evidence="6">
    <name type="scientific">marine metagenome</name>
    <dbReference type="NCBI Taxonomy" id="408172"/>
    <lineage>
        <taxon>unclassified sequences</taxon>
        <taxon>metagenomes</taxon>
        <taxon>ecological metagenomes</taxon>
    </lineage>
</organism>
<accession>A0A381PBD3</accession>
<dbReference type="InterPro" id="IPR033881">
    <property type="entry name" value="vWA_BatA_type"/>
</dbReference>
<dbReference type="InterPro" id="IPR024163">
    <property type="entry name" value="Aerotolerance_reg_N"/>
</dbReference>
<evidence type="ECO:0000313" key="6">
    <source>
        <dbReference type="EMBL" id="SUZ63578.1"/>
    </source>
</evidence>
<dbReference type="EMBL" id="UINC01000919">
    <property type="protein sequence ID" value="SUZ63578.1"/>
    <property type="molecule type" value="Genomic_DNA"/>
</dbReference>
<dbReference type="PANTHER" id="PTHR22550:SF5">
    <property type="entry name" value="LEUCINE ZIPPER PROTEIN 4"/>
    <property type="match status" value="1"/>
</dbReference>
<dbReference type="AlphaFoldDB" id="A0A381PBD3"/>
<evidence type="ECO:0000256" key="1">
    <source>
        <dbReference type="ARBA" id="ARBA00022475"/>
    </source>
</evidence>
<dbReference type="Gene3D" id="3.40.50.410">
    <property type="entry name" value="von Willebrand factor, type A domain"/>
    <property type="match status" value="1"/>
</dbReference>
<dbReference type="PROSITE" id="PS50234">
    <property type="entry name" value="VWFA"/>
    <property type="match status" value="1"/>
</dbReference>
<dbReference type="NCBIfam" id="TIGR02226">
    <property type="entry name" value="two_anch"/>
    <property type="match status" value="1"/>
</dbReference>
<evidence type="ECO:0000256" key="2">
    <source>
        <dbReference type="ARBA" id="ARBA00022692"/>
    </source>
</evidence>
<keyword evidence="3" id="KW-1133">Transmembrane helix</keyword>
<evidence type="ECO:0000256" key="3">
    <source>
        <dbReference type="ARBA" id="ARBA00022989"/>
    </source>
</evidence>
<keyword evidence="1" id="KW-1003">Cell membrane</keyword>
<dbReference type="InterPro" id="IPR011933">
    <property type="entry name" value="Double_TM_dom"/>
</dbReference>
<dbReference type="PANTHER" id="PTHR22550">
    <property type="entry name" value="SPORE GERMINATION PROTEIN"/>
    <property type="match status" value="1"/>
</dbReference>
<dbReference type="InterPro" id="IPR050768">
    <property type="entry name" value="UPF0353/GerABKA_families"/>
</dbReference>
<name>A0A381PBD3_9ZZZZ</name>
<evidence type="ECO:0000259" key="5">
    <source>
        <dbReference type="PROSITE" id="PS50234"/>
    </source>
</evidence>
<feature type="domain" description="VWFA" evidence="5">
    <location>
        <begin position="77"/>
        <end position="266"/>
    </location>
</feature>
<keyword evidence="2" id="KW-0812">Transmembrane</keyword>
<evidence type="ECO:0000256" key="4">
    <source>
        <dbReference type="ARBA" id="ARBA00023136"/>
    </source>
</evidence>
<gene>
    <name evidence="6" type="ORF">METZ01_LOCUS16432</name>
</gene>
<protein>
    <recommendedName>
        <fullName evidence="5">VWFA domain-containing protein</fullName>
    </recommendedName>
</protein>
<dbReference type="PRINTS" id="PR00453">
    <property type="entry name" value="VWFADOMAIN"/>
</dbReference>
<dbReference type="InterPro" id="IPR002035">
    <property type="entry name" value="VWF_A"/>
</dbReference>